<keyword evidence="1" id="KW-1133">Transmembrane helix</keyword>
<sequence length="534" mass="60331">INTYLKKSQAENIYDSDGRIKRLQKRRDELELSLSTQLKQRTKIAEKLGVTTFQENTLGPYDNIIVETTSALTQARRQRVEAEIRLATLKDKQGNGKTTLDIFVNEMVANDGTLKSFKASLINRRTDLLTQTLGLTPEHPSKKRAQREMAKIDRDIEQATQVLFEEIRTRLLEKHKAEIYQARRFEQTLAEELKGQHEQANQYVSQYHEALELNKEISRAYQELEKINGRIDYLTIESTAPGFVRLDTPAKPLPDPAESKRLILILIIVVIVALALAIGVSILIDLLDKRIHTPGEVHKILGFPPMAWILDRHDLSTEEFAMDHLRRLALALERERHNNKTTAFVLTSVKPNGGTTTITLELAQILNEIGVRTLALELNAFQPDERYEGISPYNSLTTLLDQYTPLDSPEMFVIPATEDLPDRLPVGETEKHYLSTYGRLRPIIEQFNSHYDLILLDTPPLLLSADAELLGKVAGGVLLVIEAGVVLPGELKRAAQLLERLNPPVVGSILNRVRVFQGGGYFAKLLKEYSTKND</sequence>
<name>A0ABT7VSX6_9GAMM</name>
<dbReference type="SUPFAM" id="SSF52540">
    <property type="entry name" value="P-loop containing nucleoside triphosphate hydrolases"/>
    <property type="match status" value="1"/>
</dbReference>
<evidence type="ECO:0000256" key="1">
    <source>
        <dbReference type="SAM" id="Phobius"/>
    </source>
</evidence>
<dbReference type="InterPro" id="IPR050445">
    <property type="entry name" value="Bact_polysacc_biosynth/exp"/>
</dbReference>
<comment type="caution">
    <text evidence="2">The sequence shown here is derived from an EMBL/GenBank/DDBJ whole genome shotgun (WGS) entry which is preliminary data.</text>
</comment>
<keyword evidence="3" id="KW-1185">Reference proteome</keyword>
<dbReference type="EMBL" id="JAUCGM010000245">
    <property type="protein sequence ID" value="MDM8562671.1"/>
    <property type="molecule type" value="Genomic_DNA"/>
</dbReference>
<dbReference type="PANTHER" id="PTHR32309:SF31">
    <property type="entry name" value="CAPSULAR EXOPOLYSACCHARIDE FAMILY"/>
    <property type="match status" value="1"/>
</dbReference>
<gene>
    <name evidence="2" type="ORF">QUF54_04880</name>
</gene>
<accession>A0ABT7VSX6</accession>
<keyword evidence="1" id="KW-0812">Transmembrane</keyword>
<evidence type="ECO:0000313" key="3">
    <source>
        <dbReference type="Proteomes" id="UP001171945"/>
    </source>
</evidence>
<dbReference type="Gene3D" id="3.40.50.300">
    <property type="entry name" value="P-loop containing nucleotide triphosphate hydrolases"/>
    <property type="match status" value="1"/>
</dbReference>
<reference evidence="2" key="1">
    <citation type="submission" date="2023-06" db="EMBL/GenBank/DDBJ databases">
        <title>Uncultivated large filamentous bacteria from sulfidic sediments reveal new species and different genomic features in energy metabolism and defense.</title>
        <authorList>
            <person name="Fonseca A."/>
        </authorList>
    </citation>
    <scope>NUCLEOTIDE SEQUENCE</scope>
    <source>
        <strain evidence="2">HSG4</strain>
    </source>
</reference>
<dbReference type="PANTHER" id="PTHR32309">
    <property type="entry name" value="TYROSINE-PROTEIN KINASE"/>
    <property type="match status" value="1"/>
</dbReference>
<protein>
    <submittedName>
        <fullName evidence="2">Uncharacterized protein</fullName>
    </submittedName>
</protein>
<evidence type="ECO:0000313" key="2">
    <source>
        <dbReference type="EMBL" id="MDM8562671.1"/>
    </source>
</evidence>
<keyword evidence="1" id="KW-0472">Membrane</keyword>
<feature type="non-terminal residue" evidence="2">
    <location>
        <position position="1"/>
    </location>
</feature>
<feature type="transmembrane region" description="Helical" evidence="1">
    <location>
        <begin position="262"/>
        <end position="284"/>
    </location>
</feature>
<dbReference type="Proteomes" id="UP001171945">
    <property type="component" value="Unassembled WGS sequence"/>
</dbReference>
<proteinExistence type="predicted"/>
<organism evidence="2 3">
    <name type="scientific">Candidatus Marithioploca araucensis</name>
    <dbReference type="NCBI Taxonomy" id="70273"/>
    <lineage>
        <taxon>Bacteria</taxon>
        <taxon>Pseudomonadati</taxon>
        <taxon>Pseudomonadota</taxon>
        <taxon>Gammaproteobacteria</taxon>
        <taxon>Thiotrichales</taxon>
        <taxon>Thiotrichaceae</taxon>
        <taxon>Candidatus Marithioploca</taxon>
    </lineage>
</organism>
<dbReference type="InterPro" id="IPR027417">
    <property type="entry name" value="P-loop_NTPase"/>
</dbReference>